<dbReference type="InterPro" id="IPR011008">
    <property type="entry name" value="Dimeric_a/b-barrel"/>
</dbReference>
<dbReference type="Pfam" id="PF08803">
    <property type="entry name" value="ydhR"/>
    <property type="match status" value="1"/>
</dbReference>
<dbReference type="Proteomes" id="UP000286317">
    <property type="component" value="Unassembled WGS sequence"/>
</dbReference>
<name>A0A418IHF8_9STAP</name>
<dbReference type="OrthoDB" id="1440627at2"/>
<dbReference type="GO" id="GO:0004497">
    <property type="term" value="F:monooxygenase activity"/>
    <property type="evidence" value="ECO:0007669"/>
    <property type="project" value="UniProtKB-KW"/>
</dbReference>
<dbReference type="PANTHER" id="PTHR39169:SF1">
    <property type="entry name" value="MONOOXYGENASE YDHR-RELATED"/>
    <property type="match status" value="1"/>
</dbReference>
<sequence length="101" mass="11591">MVTILQVDFPLDGPFANEMAEQFKDLAESINHEPGFLWKIWTENESEQEAGGIYAFDNKTHANQYLEMHSQRIKSMGVPYVNAKIFDVNESLTKINKGRIN</sequence>
<protein>
    <submittedName>
        <fullName evidence="1">Monooxygenase</fullName>
    </submittedName>
</protein>
<comment type="caution">
    <text evidence="1">The sequence shown here is derived from an EMBL/GenBank/DDBJ whole genome shotgun (WGS) entry which is preliminary data.</text>
</comment>
<dbReference type="NCBIfam" id="NF008333">
    <property type="entry name" value="PRK11118.1"/>
    <property type="match status" value="1"/>
</dbReference>
<keyword evidence="1" id="KW-0503">Monooxygenase</keyword>
<dbReference type="RefSeq" id="WP_119585562.1">
    <property type="nucleotide sequence ID" value="NZ_JAWVBH010000001.1"/>
</dbReference>
<dbReference type="InterPro" id="IPR014910">
    <property type="entry name" value="YdhR"/>
</dbReference>
<gene>
    <name evidence="1" type="ORF">BU112_03625</name>
</gene>
<dbReference type="EMBL" id="QXUF01000016">
    <property type="protein sequence ID" value="RIN02080.1"/>
    <property type="molecule type" value="Genomic_DNA"/>
</dbReference>
<proteinExistence type="predicted"/>
<dbReference type="SMR" id="A0A418IHF8"/>
<accession>A0A418IHF8</accession>
<dbReference type="SUPFAM" id="SSF54909">
    <property type="entry name" value="Dimeric alpha+beta barrel"/>
    <property type="match status" value="1"/>
</dbReference>
<organism evidence="1 2">
    <name type="scientific">Staphylococcus shinii</name>
    <dbReference type="NCBI Taxonomy" id="2912228"/>
    <lineage>
        <taxon>Bacteria</taxon>
        <taxon>Bacillati</taxon>
        <taxon>Bacillota</taxon>
        <taxon>Bacilli</taxon>
        <taxon>Bacillales</taxon>
        <taxon>Staphylococcaceae</taxon>
        <taxon>Staphylococcus</taxon>
    </lineage>
</organism>
<keyword evidence="1" id="KW-0560">Oxidoreductase</keyword>
<keyword evidence="2" id="KW-1185">Reference proteome</keyword>
<dbReference type="AlphaFoldDB" id="A0A418IHF8"/>
<dbReference type="Gene3D" id="3.30.70.100">
    <property type="match status" value="1"/>
</dbReference>
<evidence type="ECO:0000313" key="1">
    <source>
        <dbReference type="EMBL" id="RIN02080.1"/>
    </source>
</evidence>
<reference evidence="1 2" key="1">
    <citation type="journal article" date="2016" name="Front. Microbiol.">
        <title>Comprehensive Phylogenetic Analysis of Bovine Non-aureus Staphylococci Species Based on Whole-Genome Sequencing.</title>
        <authorList>
            <person name="Naushad S."/>
            <person name="Barkema H.W."/>
            <person name="Luby C."/>
            <person name="Condas L.A."/>
            <person name="Nobrega D.B."/>
            <person name="Carson D.A."/>
            <person name="De Buck J."/>
        </authorList>
    </citation>
    <scope>NUCLEOTIDE SEQUENCE [LARGE SCALE GENOMIC DNA]</scope>
    <source>
        <strain evidence="1 2">SNUC 4554</strain>
    </source>
</reference>
<evidence type="ECO:0000313" key="2">
    <source>
        <dbReference type="Proteomes" id="UP000286317"/>
    </source>
</evidence>
<dbReference type="PANTHER" id="PTHR39169">
    <property type="match status" value="1"/>
</dbReference>